<evidence type="ECO:0000256" key="7">
    <source>
        <dbReference type="ARBA" id="ARBA00023136"/>
    </source>
</evidence>
<evidence type="ECO:0000256" key="1">
    <source>
        <dbReference type="ARBA" id="ARBA00004202"/>
    </source>
</evidence>
<dbReference type="GO" id="GO:0016887">
    <property type="term" value="F:ATP hydrolysis activity"/>
    <property type="evidence" value="ECO:0007669"/>
    <property type="project" value="InterPro"/>
</dbReference>
<evidence type="ECO:0000256" key="9">
    <source>
        <dbReference type="ARBA" id="ARBA00024432"/>
    </source>
</evidence>
<dbReference type="AlphaFoldDB" id="A0A806TUJ2"/>
<keyword evidence="4" id="KW-1003">Cell membrane</keyword>
<evidence type="ECO:0000256" key="3">
    <source>
        <dbReference type="ARBA" id="ARBA00022448"/>
    </source>
</evidence>
<comment type="subunit">
    <text evidence="2">The complex is composed of two ATP-binding proteins (HrtA), two transmembrane proteins (HrtB) and a solute-binding protein.</text>
</comment>
<name>A0A806TUJ2_LIMFE</name>
<evidence type="ECO:0000313" key="12">
    <source>
        <dbReference type="EMBL" id="AKM52191.1"/>
    </source>
</evidence>
<evidence type="ECO:0000256" key="6">
    <source>
        <dbReference type="ARBA" id="ARBA00022840"/>
    </source>
</evidence>
<feature type="domain" description="ABC transporter" evidence="11">
    <location>
        <begin position="4"/>
        <end position="230"/>
    </location>
</feature>
<evidence type="ECO:0000313" key="13">
    <source>
        <dbReference type="Proteomes" id="UP000016629"/>
    </source>
</evidence>
<dbReference type="GO" id="GO:0005524">
    <property type="term" value="F:ATP binding"/>
    <property type="evidence" value="ECO:0007669"/>
    <property type="project" value="UniProtKB-KW"/>
</dbReference>
<dbReference type="GO" id="GO:0005886">
    <property type="term" value="C:plasma membrane"/>
    <property type="evidence" value="ECO:0007669"/>
    <property type="project" value="UniProtKB-SubCell"/>
</dbReference>
<organism evidence="12 13">
    <name type="scientific">Limosilactobacillus fermentum 3872</name>
    <dbReference type="NCBI Taxonomy" id="1381124"/>
    <lineage>
        <taxon>Bacteria</taxon>
        <taxon>Bacillati</taxon>
        <taxon>Bacillota</taxon>
        <taxon>Bacilli</taxon>
        <taxon>Lactobacillales</taxon>
        <taxon>Lactobacillaceae</taxon>
        <taxon>Limosilactobacillus</taxon>
    </lineage>
</organism>
<gene>
    <name evidence="12" type="ORF">N573_011345</name>
</gene>
<dbReference type="PROSITE" id="PS50893">
    <property type="entry name" value="ABC_TRANSPORTER_2"/>
    <property type="match status" value="1"/>
</dbReference>
<accession>A0A806TUJ2</accession>
<reference evidence="12 13" key="2">
    <citation type="journal article" name="FEMS Microbiol. Lett.">
        <title>Lactobacillus fermentum 3872 genome sequencing reveals plasmid and chromosomal genes potentially involved in a probiotic activity.</title>
        <authorList>
            <person name="Lehri B."/>
            <person name="Seddon A.M."/>
            <person name="Karlyshev A.V."/>
        </authorList>
    </citation>
    <scope>NUCLEOTIDE SEQUENCE [LARGE SCALE GENOMIC DNA]</scope>
    <source>
        <strain evidence="12 13">3872</strain>
    </source>
</reference>
<protein>
    <recommendedName>
        <fullName evidence="9">Putative hemin import ATP-binding protein HrtA</fullName>
    </recommendedName>
</protein>
<comment type="subcellular location">
    <subcellularLocation>
        <location evidence="1">Cell membrane</location>
        <topology evidence="1">Peripheral membrane protein</topology>
    </subcellularLocation>
</comment>
<keyword evidence="3" id="KW-0813">Transport</keyword>
<dbReference type="CDD" id="cd03255">
    <property type="entry name" value="ABC_MJ0796_LolCDE_FtsE"/>
    <property type="match status" value="1"/>
</dbReference>
<dbReference type="PANTHER" id="PTHR24220:SF666">
    <property type="entry name" value="HEMIN IMPORT ATP-BINDING PROTEIN HRTA-RELATED"/>
    <property type="match status" value="1"/>
</dbReference>
<keyword evidence="6 12" id="KW-0067">ATP-binding</keyword>
<dbReference type="EMBL" id="CP011536">
    <property type="protein sequence ID" value="AKM52191.1"/>
    <property type="molecule type" value="Genomic_DNA"/>
</dbReference>
<dbReference type="Pfam" id="PF00005">
    <property type="entry name" value="ABC_tran"/>
    <property type="match status" value="1"/>
</dbReference>
<dbReference type="Proteomes" id="UP000016629">
    <property type="component" value="Chromosome"/>
</dbReference>
<dbReference type="SUPFAM" id="SSF52540">
    <property type="entry name" value="P-loop containing nucleoside triphosphate hydrolases"/>
    <property type="match status" value="1"/>
</dbReference>
<dbReference type="InterPro" id="IPR017911">
    <property type="entry name" value="MacB-like_ATP-bd"/>
</dbReference>
<dbReference type="RefSeq" id="WP_021349382.1">
    <property type="nucleotide sequence ID" value="NZ_CP011536.1"/>
</dbReference>
<evidence type="ECO:0000256" key="4">
    <source>
        <dbReference type="ARBA" id="ARBA00022475"/>
    </source>
</evidence>
<sequence>MTAIELRNVEKYYGQGIARVHVLSDVSFKAELGKLNLVIGPSGSGKSTFLTIAGGLQQPSEGQVLIDGQEISALSGKQRDRLRLDKIGFVLQSYNLLPYLTVRDQFALVDRMRHGNLSKGELGDLLKDLGIEKMIHKYPGELSGGQNQRVAIARALYTDPQIILADEPTAALDSDRVKVVGQLFSDLAVKHNKAVLVVTHDLRLREFADQVYTIVDGQMAKEERPLGTPA</sequence>
<keyword evidence="5" id="KW-0547">Nucleotide-binding</keyword>
<dbReference type="InterPro" id="IPR027417">
    <property type="entry name" value="P-loop_NTPase"/>
</dbReference>
<evidence type="ECO:0000256" key="8">
    <source>
        <dbReference type="ARBA" id="ARBA00024359"/>
    </source>
</evidence>
<dbReference type="InterPro" id="IPR003593">
    <property type="entry name" value="AAA+_ATPase"/>
</dbReference>
<comment type="similarity">
    <text evidence="8">Belongs to the ABC transporter superfamily. HrtA family.</text>
</comment>
<dbReference type="InterPro" id="IPR015854">
    <property type="entry name" value="ABC_transpr_LolD-like"/>
</dbReference>
<keyword evidence="7" id="KW-0472">Membrane</keyword>
<proteinExistence type="inferred from homology"/>
<dbReference type="PANTHER" id="PTHR24220">
    <property type="entry name" value="IMPORT ATP-BINDING PROTEIN"/>
    <property type="match status" value="1"/>
</dbReference>
<dbReference type="GO" id="GO:0022857">
    <property type="term" value="F:transmembrane transporter activity"/>
    <property type="evidence" value="ECO:0007669"/>
    <property type="project" value="TreeGrafter"/>
</dbReference>
<comment type="function">
    <text evidence="10">Part of the ABC transporter complex hrt involved in hemin import. Responsible for energy coupling to the transport system.</text>
</comment>
<evidence type="ECO:0000259" key="11">
    <source>
        <dbReference type="PROSITE" id="PS50893"/>
    </source>
</evidence>
<dbReference type="InterPro" id="IPR003439">
    <property type="entry name" value="ABC_transporter-like_ATP-bd"/>
</dbReference>
<evidence type="ECO:0000256" key="5">
    <source>
        <dbReference type="ARBA" id="ARBA00022741"/>
    </source>
</evidence>
<dbReference type="SMART" id="SM00382">
    <property type="entry name" value="AAA"/>
    <property type="match status" value="1"/>
</dbReference>
<dbReference type="Gene3D" id="3.40.50.300">
    <property type="entry name" value="P-loop containing nucleotide triphosphate hydrolases"/>
    <property type="match status" value="1"/>
</dbReference>
<evidence type="ECO:0000256" key="2">
    <source>
        <dbReference type="ARBA" id="ARBA00011131"/>
    </source>
</evidence>
<reference evidence="12 13" key="1">
    <citation type="journal article" date="2013" name="Genome Announc.">
        <title>Draft Genome Sequence of Lactobacillus fermentum Strain 3872.</title>
        <authorList>
            <person name="Karlyshev A.V."/>
            <person name="Raju K."/>
            <person name="Abramov V.M."/>
        </authorList>
    </citation>
    <scope>NUCLEOTIDE SEQUENCE [LARGE SCALE GENOMIC DNA]</scope>
    <source>
        <strain evidence="12 13">3872</strain>
    </source>
</reference>
<evidence type="ECO:0000256" key="10">
    <source>
        <dbReference type="ARBA" id="ARBA00024721"/>
    </source>
</evidence>